<dbReference type="GO" id="GO:0003677">
    <property type="term" value="F:DNA binding"/>
    <property type="evidence" value="ECO:0007669"/>
    <property type="project" value="InterPro"/>
</dbReference>
<proteinExistence type="predicted"/>
<protein>
    <recommendedName>
        <fullName evidence="1">HTH cro/C1-type domain-containing protein</fullName>
    </recommendedName>
</protein>
<dbReference type="PROSITE" id="PS50943">
    <property type="entry name" value="HTH_CROC1"/>
    <property type="match status" value="1"/>
</dbReference>
<evidence type="ECO:0000259" key="1">
    <source>
        <dbReference type="PROSITE" id="PS50943"/>
    </source>
</evidence>
<comment type="caution">
    <text evidence="2">The sequence shown here is derived from an EMBL/GenBank/DDBJ whole genome shotgun (WGS) entry which is preliminary data.</text>
</comment>
<dbReference type="InterPro" id="IPR011990">
    <property type="entry name" value="TPR-like_helical_dom_sf"/>
</dbReference>
<sequence>MTEKIIRSIRTQKGFTQKEIYTGVASKTFYSDFEAGKYSVEVTKFQGFLNNLGISQMEFDYFKDSRDKNEEKILDNQIEQLYKKGDFESLYAIFEDYKQHPHTEIRYLAIKAYLLVLITNTNFYKFSRSPFLEVLAYLDTIKMWTLKEIKLGKLILLSYSEKEQEKEALLYKRLINELLKYKAFDKKVYYEEISDLYFNRIQWLLITNNIQEAKNCLIVYKEAVTSSDNLYFSMQLRFITCIVNSYLDFPIYSKELNELLVQVNKMPTSETHFYNIISQLHLEKAKNYYQRYQ</sequence>
<dbReference type="InterPro" id="IPR053163">
    <property type="entry name" value="HTH-type_regulator_Rgg"/>
</dbReference>
<dbReference type="AlphaFoldDB" id="R3TPW7"/>
<gene>
    <name evidence="2" type="ORF">UC3_02110</name>
</gene>
<dbReference type="PATRIC" id="fig|1158610.3.peg.2106"/>
<accession>R3TPW7</accession>
<dbReference type="eggNOG" id="COG1396">
    <property type="taxonomic scope" value="Bacteria"/>
</dbReference>
<reference evidence="2 3" key="1">
    <citation type="submission" date="2013-02" db="EMBL/GenBank/DDBJ databases">
        <title>The Genome Sequence of Enterococcus phoeniculicola BAA-412.</title>
        <authorList>
            <consortium name="The Broad Institute Genome Sequencing Platform"/>
            <consortium name="The Broad Institute Genome Sequencing Center for Infectious Disease"/>
            <person name="Earl A.M."/>
            <person name="Gilmore M.S."/>
            <person name="Lebreton F."/>
            <person name="Walker B."/>
            <person name="Young S.K."/>
            <person name="Zeng Q."/>
            <person name="Gargeya S."/>
            <person name="Fitzgerald M."/>
            <person name="Haas B."/>
            <person name="Abouelleil A."/>
            <person name="Alvarado L."/>
            <person name="Arachchi H.M."/>
            <person name="Berlin A.M."/>
            <person name="Chapman S.B."/>
            <person name="Dewar J."/>
            <person name="Goldberg J."/>
            <person name="Griggs A."/>
            <person name="Gujja S."/>
            <person name="Hansen M."/>
            <person name="Howarth C."/>
            <person name="Imamovic A."/>
            <person name="Larimer J."/>
            <person name="McCowan C."/>
            <person name="Murphy C."/>
            <person name="Neiman D."/>
            <person name="Pearson M."/>
            <person name="Priest M."/>
            <person name="Roberts A."/>
            <person name="Saif S."/>
            <person name="Shea T."/>
            <person name="Sisk P."/>
            <person name="Sykes S."/>
            <person name="Wortman J."/>
            <person name="Nusbaum C."/>
            <person name="Birren B."/>
        </authorList>
    </citation>
    <scope>NUCLEOTIDE SEQUENCE [LARGE SCALE GENOMIC DNA]</scope>
    <source>
        <strain evidence="2 3">ATCC BAA-412</strain>
    </source>
</reference>
<dbReference type="HOGENOM" id="CLU_949097_0_0_9"/>
<feature type="domain" description="HTH cro/C1-type" evidence="1">
    <location>
        <begin position="6"/>
        <end position="62"/>
    </location>
</feature>
<organism evidence="2 3">
    <name type="scientific">Enterococcus phoeniculicola ATCC BAA-412</name>
    <dbReference type="NCBI Taxonomy" id="1158610"/>
    <lineage>
        <taxon>Bacteria</taxon>
        <taxon>Bacillati</taxon>
        <taxon>Bacillota</taxon>
        <taxon>Bacilli</taxon>
        <taxon>Lactobacillales</taxon>
        <taxon>Enterococcaceae</taxon>
        <taxon>Enterococcus</taxon>
    </lineage>
</organism>
<dbReference type="PANTHER" id="PTHR37038">
    <property type="entry name" value="TRANSCRIPTIONAL REGULATOR-RELATED"/>
    <property type="match status" value="1"/>
</dbReference>
<dbReference type="InterPro" id="IPR010982">
    <property type="entry name" value="Lambda_DNA-bd_dom_sf"/>
</dbReference>
<dbReference type="CDD" id="cd00093">
    <property type="entry name" value="HTH_XRE"/>
    <property type="match status" value="1"/>
</dbReference>
<dbReference type="Proteomes" id="UP000013785">
    <property type="component" value="Unassembled WGS sequence"/>
</dbReference>
<dbReference type="STRING" id="154621.RV11_GL000650"/>
<dbReference type="SUPFAM" id="SSF47413">
    <property type="entry name" value="lambda repressor-like DNA-binding domains"/>
    <property type="match status" value="1"/>
</dbReference>
<dbReference type="InterPro" id="IPR001387">
    <property type="entry name" value="Cro/C1-type_HTH"/>
</dbReference>
<dbReference type="RefSeq" id="WP_010768772.1">
    <property type="nucleotide sequence ID" value="NZ_ASWE01000002.1"/>
</dbReference>
<keyword evidence="3" id="KW-1185">Reference proteome</keyword>
<dbReference type="EMBL" id="AJAT01000016">
    <property type="protein sequence ID" value="EOL43133.1"/>
    <property type="molecule type" value="Genomic_DNA"/>
</dbReference>
<evidence type="ECO:0000313" key="3">
    <source>
        <dbReference type="Proteomes" id="UP000013785"/>
    </source>
</evidence>
<name>R3TPW7_9ENTE</name>
<dbReference type="Gene3D" id="1.25.40.10">
    <property type="entry name" value="Tetratricopeptide repeat domain"/>
    <property type="match status" value="1"/>
</dbReference>
<evidence type="ECO:0000313" key="2">
    <source>
        <dbReference type="EMBL" id="EOL43133.1"/>
    </source>
</evidence>